<protein>
    <recommendedName>
        <fullName evidence="7">Phosphoinositide phospholipase C</fullName>
        <ecNumber evidence="7">3.1.4.11</ecNumber>
    </recommendedName>
</protein>
<dbReference type="InterPro" id="IPR000008">
    <property type="entry name" value="C2_dom"/>
</dbReference>
<dbReference type="GO" id="GO:0016042">
    <property type="term" value="P:lipid catabolic process"/>
    <property type="evidence" value="ECO:0007669"/>
    <property type="project" value="UniProtKB-KW"/>
</dbReference>
<dbReference type="Gene3D" id="1.10.238.10">
    <property type="entry name" value="EF-hand"/>
    <property type="match status" value="1"/>
</dbReference>
<dbReference type="PROSITE" id="PS50008">
    <property type="entry name" value="PIPLC_Y_DOMAIN"/>
    <property type="match status" value="1"/>
</dbReference>
<dbReference type="Proteomes" id="UP000290900">
    <property type="component" value="Unassembled WGS sequence"/>
</dbReference>
<proteinExistence type="predicted"/>
<dbReference type="PROSITE" id="PS50004">
    <property type="entry name" value="C2"/>
    <property type="match status" value="1"/>
</dbReference>
<evidence type="ECO:0000259" key="10">
    <source>
        <dbReference type="PROSITE" id="PS50008"/>
    </source>
</evidence>
<dbReference type="InParanoid" id="A0A448YPE7"/>
<dbReference type="SMART" id="SM00149">
    <property type="entry name" value="PLCYc"/>
    <property type="match status" value="1"/>
</dbReference>
<feature type="region of interest" description="Disordered" evidence="8">
    <location>
        <begin position="38"/>
        <end position="72"/>
    </location>
</feature>
<feature type="compositionally biased region" description="Basic and acidic residues" evidence="8">
    <location>
        <begin position="122"/>
        <end position="132"/>
    </location>
</feature>
<feature type="domain" description="EF-hand" evidence="11">
    <location>
        <begin position="334"/>
        <end position="369"/>
    </location>
</feature>
<keyword evidence="5" id="KW-0807">Transducer</keyword>
<dbReference type="GO" id="GO:0051209">
    <property type="term" value="P:release of sequestered calcium ion into cytosol"/>
    <property type="evidence" value="ECO:0007669"/>
    <property type="project" value="TreeGrafter"/>
</dbReference>
<comment type="function">
    <text evidence="6">The production of the second messenger molecules diacylglycerol (DAG) and inositol 1,4,5-trisphosphate (IP3) is mediated by activated phosphatidylinositol-specific phospholipase C enzymes.</text>
</comment>
<feature type="region of interest" description="Disordered" evidence="8">
    <location>
        <begin position="119"/>
        <end position="161"/>
    </location>
</feature>
<dbReference type="PANTHER" id="PTHR10336:SF36">
    <property type="entry name" value="1-PHOSPHATIDYLINOSITOL 4,5-BISPHOSPHATE PHOSPHODIESTERASE BETA-4"/>
    <property type="match status" value="1"/>
</dbReference>
<feature type="domain" description="PI-PLC Y-box" evidence="10">
    <location>
        <begin position="647"/>
        <end position="764"/>
    </location>
</feature>
<organism evidence="12 13">
    <name type="scientific">Brettanomyces naardenensis</name>
    <name type="common">Yeast</name>
    <dbReference type="NCBI Taxonomy" id="13370"/>
    <lineage>
        <taxon>Eukaryota</taxon>
        <taxon>Fungi</taxon>
        <taxon>Dikarya</taxon>
        <taxon>Ascomycota</taxon>
        <taxon>Saccharomycotina</taxon>
        <taxon>Pichiomycetes</taxon>
        <taxon>Pichiales</taxon>
        <taxon>Pichiaceae</taxon>
        <taxon>Brettanomyces</taxon>
    </lineage>
</organism>
<dbReference type="Gene3D" id="2.30.29.30">
    <property type="entry name" value="Pleckstrin-homology domain (PH domain)/Phosphotyrosine-binding domain (PTB)"/>
    <property type="match status" value="1"/>
</dbReference>
<feature type="compositionally biased region" description="Polar residues" evidence="8">
    <location>
        <begin position="139"/>
        <end position="159"/>
    </location>
</feature>
<keyword evidence="2 7" id="KW-0378">Hydrolase</keyword>
<feature type="region of interest" description="Disordered" evidence="8">
    <location>
        <begin position="596"/>
        <end position="624"/>
    </location>
</feature>
<accession>A0A448YPE7</accession>
<dbReference type="CDD" id="cd00275">
    <property type="entry name" value="C2_PLC_like"/>
    <property type="match status" value="1"/>
</dbReference>
<dbReference type="PANTHER" id="PTHR10336">
    <property type="entry name" value="PHOSPHOINOSITIDE-SPECIFIC PHOSPHOLIPASE C FAMILY PROTEIN"/>
    <property type="match status" value="1"/>
</dbReference>
<evidence type="ECO:0000256" key="3">
    <source>
        <dbReference type="ARBA" id="ARBA00022963"/>
    </source>
</evidence>
<evidence type="ECO:0000259" key="11">
    <source>
        <dbReference type="PROSITE" id="PS50222"/>
    </source>
</evidence>
<dbReference type="CDD" id="cd13360">
    <property type="entry name" value="PH_PLC_fungal"/>
    <property type="match status" value="1"/>
</dbReference>
<dbReference type="STRING" id="13370.A0A448YPE7"/>
<dbReference type="EC" id="3.1.4.11" evidence="7"/>
<dbReference type="EMBL" id="CAACVR010000027">
    <property type="protein sequence ID" value="VEU22756.1"/>
    <property type="molecule type" value="Genomic_DNA"/>
</dbReference>
<dbReference type="GO" id="GO:0004435">
    <property type="term" value="F:phosphatidylinositol-4,5-bisphosphate phospholipase C activity"/>
    <property type="evidence" value="ECO:0007669"/>
    <property type="project" value="UniProtKB-EC"/>
</dbReference>
<evidence type="ECO:0000256" key="8">
    <source>
        <dbReference type="SAM" id="MobiDB-lite"/>
    </source>
</evidence>
<keyword evidence="4 7" id="KW-0443">Lipid metabolism</keyword>
<dbReference type="OrthoDB" id="269822at2759"/>
<dbReference type="CDD" id="cd08598">
    <property type="entry name" value="PI-PLC1c_yeast"/>
    <property type="match status" value="1"/>
</dbReference>
<dbReference type="FunCoup" id="A0A448YPE7">
    <property type="interactions" value="328"/>
</dbReference>
<reference evidence="12 13" key="1">
    <citation type="submission" date="2018-12" db="EMBL/GenBank/DDBJ databases">
        <authorList>
            <person name="Tiukova I."/>
            <person name="Dainat J."/>
        </authorList>
    </citation>
    <scope>NUCLEOTIDE SEQUENCE [LARGE SCALE GENOMIC DNA]</scope>
</reference>
<keyword evidence="13" id="KW-1185">Reference proteome</keyword>
<dbReference type="InterPro" id="IPR017946">
    <property type="entry name" value="PLC-like_Pdiesterase_TIM-brl"/>
</dbReference>
<keyword evidence="3 7" id="KW-0442">Lipid degradation</keyword>
<evidence type="ECO:0000256" key="5">
    <source>
        <dbReference type="ARBA" id="ARBA00023224"/>
    </source>
</evidence>
<dbReference type="InterPro" id="IPR011992">
    <property type="entry name" value="EF-hand-dom_pair"/>
</dbReference>
<evidence type="ECO:0000313" key="12">
    <source>
        <dbReference type="EMBL" id="VEU22756.1"/>
    </source>
</evidence>
<dbReference type="Pfam" id="PF00168">
    <property type="entry name" value="C2"/>
    <property type="match status" value="2"/>
</dbReference>
<dbReference type="SMART" id="SM00148">
    <property type="entry name" value="PLCXc"/>
    <property type="match status" value="1"/>
</dbReference>
<dbReference type="InterPro" id="IPR011993">
    <property type="entry name" value="PH-like_dom_sf"/>
</dbReference>
<comment type="catalytic activity">
    <reaction evidence="1 7">
        <text>a 1,2-diacyl-sn-glycero-3-phospho-(1D-myo-inositol-4,5-bisphosphate) + H2O = 1D-myo-inositol 1,4,5-trisphosphate + a 1,2-diacyl-sn-glycerol + H(+)</text>
        <dbReference type="Rhea" id="RHEA:33179"/>
        <dbReference type="ChEBI" id="CHEBI:15377"/>
        <dbReference type="ChEBI" id="CHEBI:15378"/>
        <dbReference type="ChEBI" id="CHEBI:17815"/>
        <dbReference type="ChEBI" id="CHEBI:58456"/>
        <dbReference type="ChEBI" id="CHEBI:203600"/>
        <dbReference type="EC" id="3.1.4.11"/>
    </reaction>
</comment>
<dbReference type="InterPro" id="IPR002048">
    <property type="entry name" value="EF_hand_dom"/>
</dbReference>
<evidence type="ECO:0000313" key="13">
    <source>
        <dbReference type="Proteomes" id="UP000290900"/>
    </source>
</evidence>
<name>A0A448YPE7_BRENA</name>
<evidence type="ECO:0000256" key="7">
    <source>
        <dbReference type="RuleBase" id="RU361133"/>
    </source>
</evidence>
<dbReference type="PRINTS" id="PR00390">
    <property type="entry name" value="PHPHLIPASEC"/>
</dbReference>
<dbReference type="Pfam" id="PF00388">
    <property type="entry name" value="PI-PLC-X"/>
    <property type="match status" value="1"/>
</dbReference>
<dbReference type="InterPro" id="IPR001711">
    <property type="entry name" value="PLipase_C_Pinositol-sp_Y"/>
</dbReference>
<sequence length="978" mass="110983">MERIPTPRVKPGSGATPVKEQLTERLSLLRNKAPSLSWDSSATLSTSGSYDSTNESSTSNSSESEEGRRKGVQSKVCLNCVSGEARISSITSAIASSLIRTNSKTSTILASIVNGVTGISRSDSDEPKKGEVDDAQLGDSVSPSTLIRSPSFSEDSFSTPLDKKSIPTELLNPGFQMLRVTHRKKIKRFFRLDLDENRLYWNSKASSFLEVEKIKSIRVGDDARNYREEFKVSAKYRDLWITVIYHNYSKSNNIKALHIIATNKTDYDQFLSTLSNLVYFRRQLQAPLYSATGSNLFTKFHWNNNISNRRASEEPDRLYFAGVLKLATKLHINVERETLLGTFEDSDGEGKGYLNFEEFKHFVKTLRQRREFSSIFNNFGSNGKMSREEFGHFLSTEQHEEPDNYGDIFACFANGKEFMNLDDFGSFLVSPYTVAFKTIKEDPTRPLNEYYISSSHNTYLLGRQFNGISSIEGYIRALQRGCRCIEIDIWDGENGPVVTHGRTFSGSVDFRLVIETIRKYSFITSPFPVILSLETRCSKENQLICVSILKEVLQDLLLSYPTEEDDILPSPLDLKHRILVKVKKSKTVALTRGKFDSSSLSSSSTTSLSLSDDSVPLPMSPSSSSYSSRITKIIPKSRKSVPVVSELTSMAMYTLGLKFRNFSLPESKTFNHCFSFSDKTVTKMLKETTKFNAIMKHNRNFLMRIYPSLYRFMSDNFNPLAFWSLGCQMAATNWQVYDAGQQINEALFGIDSCSGYVLKPKALRMNRKRFRKMEDFESVLKFDRLNFLEIGIISAQQLPKTKDMKTNGAFDPYIEVELYSGKVIDSEVRKGITNCISTGSPQIKVKTDSMSSDREFDPQQIIDLGTPSAVFRTSVVSKNGFNPLWNESFRFTYYANQIDLVFLRFLVKCQTPDHSDVLLGIHCCKLDYLKEGYRHLPVYDLQGEEFIYSSMFLHIGYGGDKMEEGRLLTQRHDSRVLS</sequence>
<dbReference type="InterPro" id="IPR001192">
    <property type="entry name" value="PI-PLC_fam"/>
</dbReference>
<dbReference type="GO" id="GO:0048015">
    <property type="term" value="P:phosphatidylinositol-mediated signaling"/>
    <property type="evidence" value="ECO:0007669"/>
    <property type="project" value="TreeGrafter"/>
</dbReference>
<evidence type="ECO:0000259" key="9">
    <source>
        <dbReference type="PROSITE" id="PS50004"/>
    </source>
</evidence>
<evidence type="ECO:0000256" key="6">
    <source>
        <dbReference type="ARBA" id="ARBA00059664"/>
    </source>
</evidence>
<dbReference type="SUPFAM" id="SSF50729">
    <property type="entry name" value="PH domain-like"/>
    <property type="match status" value="1"/>
</dbReference>
<dbReference type="Gene3D" id="3.20.20.190">
    <property type="entry name" value="Phosphatidylinositol (PI) phosphodiesterase"/>
    <property type="match status" value="2"/>
</dbReference>
<evidence type="ECO:0000256" key="2">
    <source>
        <dbReference type="ARBA" id="ARBA00022801"/>
    </source>
</evidence>
<dbReference type="InterPro" id="IPR035892">
    <property type="entry name" value="C2_domain_sf"/>
</dbReference>
<feature type="region of interest" description="Disordered" evidence="8">
    <location>
        <begin position="1"/>
        <end position="20"/>
    </location>
</feature>
<dbReference type="GO" id="GO:0005509">
    <property type="term" value="F:calcium ion binding"/>
    <property type="evidence" value="ECO:0007669"/>
    <property type="project" value="InterPro"/>
</dbReference>
<dbReference type="PROSITE" id="PS50222">
    <property type="entry name" value="EF_HAND_2"/>
    <property type="match status" value="1"/>
</dbReference>
<dbReference type="SMART" id="SM00239">
    <property type="entry name" value="C2"/>
    <property type="match status" value="1"/>
</dbReference>
<dbReference type="PROSITE" id="PS50007">
    <property type="entry name" value="PIPLC_X_DOMAIN"/>
    <property type="match status" value="1"/>
</dbReference>
<dbReference type="FunFam" id="3.20.20.190:FF:000039">
    <property type="entry name" value="Phosphoinositide phospholipase C"/>
    <property type="match status" value="1"/>
</dbReference>
<gene>
    <name evidence="12" type="ORF">BRENAR_LOCUS3487</name>
</gene>
<dbReference type="Pfam" id="PF00387">
    <property type="entry name" value="PI-PLC-Y"/>
    <property type="match status" value="1"/>
</dbReference>
<dbReference type="SUPFAM" id="SSF51695">
    <property type="entry name" value="PLC-like phosphodiesterases"/>
    <property type="match status" value="1"/>
</dbReference>
<dbReference type="AlphaFoldDB" id="A0A448YPE7"/>
<dbReference type="Gene3D" id="2.60.40.150">
    <property type="entry name" value="C2 domain"/>
    <property type="match status" value="1"/>
</dbReference>
<feature type="domain" description="C2" evidence="9">
    <location>
        <begin position="764"/>
        <end position="940"/>
    </location>
</feature>
<dbReference type="InterPro" id="IPR000909">
    <property type="entry name" value="PLipase_C_PInositol-sp_X_dom"/>
</dbReference>
<evidence type="ECO:0000256" key="1">
    <source>
        <dbReference type="ARBA" id="ARBA00001195"/>
    </source>
</evidence>
<dbReference type="SUPFAM" id="SSF49562">
    <property type="entry name" value="C2 domain (Calcium/lipid-binding domain, CaLB)"/>
    <property type="match status" value="1"/>
</dbReference>
<feature type="compositionally biased region" description="Low complexity" evidence="8">
    <location>
        <begin position="45"/>
        <end position="62"/>
    </location>
</feature>
<dbReference type="InterPro" id="IPR037755">
    <property type="entry name" value="Plc1_PH"/>
</dbReference>
<evidence type="ECO:0000256" key="4">
    <source>
        <dbReference type="ARBA" id="ARBA00023098"/>
    </source>
</evidence>
<dbReference type="SUPFAM" id="SSF47473">
    <property type="entry name" value="EF-hand"/>
    <property type="match status" value="1"/>
</dbReference>